<dbReference type="InterPro" id="IPR011032">
    <property type="entry name" value="GroES-like_sf"/>
</dbReference>
<sequence length="377" mass="40312">MKAVVFKAPRELAVEQVDDPRIEEPLDAVIRITTANICGSDLHPYEGRAELDSGMVLGHENMGIVEEVGPAVNRIKVGDRVSVPFNLACGTCRNCNDGWTSACLRANPSGDPGAGYGYPKMGPYWGGQAELLRVPWADFNLLRLPAGNEHENDYAMLSDIFPTGYHGATMAQVSPGKTVAVFGAGPVGLMAAYSSLLKGAARVFVVDKEPDRLDLAARIGATPVDFSETDPGLAIMDATDGFGVDCGVEAVGYQAHDPSGEEHPEMVLDNLIEVVRATGHIGVVGVYVPEDPGAAYGLAKQGRLPFEYGQAFTKGISLAGGQCPVKRYNRELRDLITADRAAPSWIVSHEVPLDDAVDAYAKFDAREDGYTKVLLHP</sequence>
<keyword evidence="11" id="KW-1185">Reference proteome</keyword>
<dbReference type="EMBL" id="CP014518">
    <property type="protein sequence ID" value="AMM33617.1"/>
    <property type="molecule type" value="Genomic_DNA"/>
</dbReference>
<name>A0A127A352_9MICC</name>
<gene>
    <name evidence="10" type="ORF">SA2016_2952</name>
</gene>
<dbReference type="GO" id="GO:0008270">
    <property type="term" value="F:zinc ion binding"/>
    <property type="evidence" value="ECO:0007669"/>
    <property type="project" value="InterPro"/>
</dbReference>
<dbReference type="PATRIC" id="fig|37927.3.peg.3032"/>
<evidence type="ECO:0000313" key="10">
    <source>
        <dbReference type="EMBL" id="AMM33617.1"/>
    </source>
</evidence>
<keyword evidence="4 7" id="KW-0862">Zinc</keyword>
<feature type="domain" description="Alcohol dehydrogenase-like C-terminal" evidence="8">
    <location>
        <begin position="186"/>
        <end position="290"/>
    </location>
</feature>
<dbReference type="GO" id="GO:0016491">
    <property type="term" value="F:oxidoreductase activity"/>
    <property type="evidence" value="ECO:0007669"/>
    <property type="project" value="UniProtKB-KW"/>
</dbReference>
<dbReference type="PANTHER" id="PTHR42813">
    <property type="entry name" value="ZINC-TYPE ALCOHOL DEHYDROGENASE-LIKE"/>
    <property type="match status" value="1"/>
</dbReference>
<dbReference type="OrthoDB" id="241504at2"/>
<evidence type="ECO:0000256" key="7">
    <source>
        <dbReference type="RuleBase" id="RU361277"/>
    </source>
</evidence>
<comment type="cofactor">
    <cofactor evidence="1 7">
        <name>Zn(2+)</name>
        <dbReference type="ChEBI" id="CHEBI:29105"/>
    </cofactor>
</comment>
<dbReference type="Pfam" id="PF08240">
    <property type="entry name" value="ADH_N"/>
    <property type="match status" value="1"/>
</dbReference>
<dbReference type="SUPFAM" id="SSF51735">
    <property type="entry name" value="NAD(P)-binding Rossmann-fold domains"/>
    <property type="match status" value="1"/>
</dbReference>
<dbReference type="Proteomes" id="UP000070134">
    <property type="component" value="Chromosome"/>
</dbReference>
<accession>A0A127A352</accession>
<dbReference type="AlphaFoldDB" id="A0A127A352"/>
<evidence type="ECO:0000256" key="5">
    <source>
        <dbReference type="ARBA" id="ARBA00023002"/>
    </source>
</evidence>
<keyword evidence="6" id="KW-0520">NAD</keyword>
<dbReference type="Gene3D" id="3.40.50.720">
    <property type="entry name" value="NAD(P)-binding Rossmann-like Domain"/>
    <property type="match status" value="1"/>
</dbReference>
<dbReference type="CDD" id="cd08282">
    <property type="entry name" value="PFDH_like"/>
    <property type="match status" value="1"/>
</dbReference>
<dbReference type="InterPro" id="IPR013154">
    <property type="entry name" value="ADH-like_N"/>
</dbReference>
<dbReference type="Pfam" id="PF00107">
    <property type="entry name" value="ADH_zinc_N"/>
    <property type="match status" value="1"/>
</dbReference>
<comment type="similarity">
    <text evidence="2 7">Belongs to the zinc-containing alcohol dehydrogenase family.</text>
</comment>
<evidence type="ECO:0000256" key="2">
    <source>
        <dbReference type="ARBA" id="ARBA00008072"/>
    </source>
</evidence>
<dbReference type="PANTHER" id="PTHR42813:SF3">
    <property type="entry name" value="GLUTATHIONE-INDEPENDENT FORMALDEHYDE DEHYDROGENASE"/>
    <property type="match status" value="1"/>
</dbReference>
<evidence type="ECO:0000259" key="9">
    <source>
        <dbReference type="Pfam" id="PF08240"/>
    </source>
</evidence>
<protein>
    <submittedName>
        <fullName evidence="10">Aldehyde dehydrogenase</fullName>
    </submittedName>
</protein>
<reference evidence="10 11" key="1">
    <citation type="submission" date="2016-02" db="EMBL/GenBank/DDBJ databases">
        <title>Complete genome of Sinomonas atrocyanea KCTC 3377.</title>
        <authorList>
            <person name="Kim K.M."/>
        </authorList>
    </citation>
    <scope>NUCLEOTIDE SEQUENCE [LARGE SCALE GENOMIC DNA]</scope>
    <source>
        <strain evidence="10 11">KCTC 3377</strain>
    </source>
</reference>
<dbReference type="InterPro" id="IPR013149">
    <property type="entry name" value="ADH-like_C"/>
</dbReference>
<evidence type="ECO:0000259" key="8">
    <source>
        <dbReference type="Pfam" id="PF00107"/>
    </source>
</evidence>
<organism evidence="10 11">
    <name type="scientific">Sinomonas atrocyanea</name>
    <dbReference type="NCBI Taxonomy" id="37927"/>
    <lineage>
        <taxon>Bacteria</taxon>
        <taxon>Bacillati</taxon>
        <taxon>Actinomycetota</taxon>
        <taxon>Actinomycetes</taxon>
        <taxon>Micrococcales</taxon>
        <taxon>Micrococcaceae</taxon>
        <taxon>Sinomonas</taxon>
    </lineage>
</organism>
<dbReference type="RefSeq" id="WP_066499388.1">
    <property type="nucleotide sequence ID" value="NZ_BJMO01000008.1"/>
</dbReference>
<dbReference type="STRING" id="37927.SA2016_2952"/>
<dbReference type="KEGG" id="satk:SA2016_2952"/>
<keyword evidence="3 7" id="KW-0479">Metal-binding</keyword>
<evidence type="ECO:0000256" key="4">
    <source>
        <dbReference type="ARBA" id="ARBA00022833"/>
    </source>
</evidence>
<dbReference type="InterPro" id="IPR036291">
    <property type="entry name" value="NAD(P)-bd_dom_sf"/>
</dbReference>
<evidence type="ECO:0000256" key="3">
    <source>
        <dbReference type="ARBA" id="ARBA00022723"/>
    </source>
</evidence>
<keyword evidence="5" id="KW-0560">Oxidoreductase</keyword>
<feature type="domain" description="Alcohol dehydrogenase-like N-terminal" evidence="9">
    <location>
        <begin position="26"/>
        <end position="138"/>
    </location>
</feature>
<dbReference type="SUPFAM" id="SSF50129">
    <property type="entry name" value="GroES-like"/>
    <property type="match status" value="1"/>
</dbReference>
<dbReference type="Gene3D" id="3.90.180.10">
    <property type="entry name" value="Medium-chain alcohol dehydrogenases, catalytic domain"/>
    <property type="match status" value="1"/>
</dbReference>
<evidence type="ECO:0000256" key="1">
    <source>
        <dbReference type="ARBA" id="ARBA00001947"/>
    </source>
</evidence>
<evidence type="ECO:0000256" key="6">
    <source>
        <dbReference type="ARBA" id="ARBA00023027"/>
    </source>
</evidence>
<proteinExistence type="inferred from homology"/>
<dbReference type="InterPro" id="IPR002328">
    <property type="entry name" value="ADH_Zn_CS"/>
</dbReference>
<dbReference type="PROSITE" id="PS00059">
    <property type="entry name" value="ADH_ZINC"/>
    <property type="match status" value="1"/>
</dbReference>
<evidence type="ECO:0000313" key="11">
    <source>
        <dbReference type="Proteomes" id="UP000070134"/>
    </source>
</evidence>